<proteinExistence type="predicted"/>
<name>A0ABU3BQR0_9BACT</name>
<dbReference type="InterPro" id="IPR007060">
    <property type="entry name" value="FtsL/DivIC"/>
</dbReference>
<accession>A0ABU3BQR0</accession>
<dbReference type="Pfam" id="PF04977">
    <property type="entry name" value="DivIC"/>
    <property type="match status" value="1"/>
</dbReference>
<evidence type="ECO:0000313" key="1">
    <source>
        <dbReference type="EMBL" id="MDT0631624.1"/>
    </source>
</evidence>
<protein>
    <submittedName>
        <fullName evidence="1">Septum formation initiator family protein</fullName>
    </submittedName>
</protein>
<comment type="caution">
    <text evidence="1">The sequence shown here is derived from an EMBL/GenBank/DDBJ whole genome shotgun (WGS) entry which is preliminary data.</text>
</comment>
<sequence>MPQRLRRRLALVGVVGLILWVAFFDSHSVWRRVAYAQELDRMSEENAAIGAENDALEARLDRGLDDATVERVAREQYGMRRPGERVYRVEDAPE</sequence>
<gene>
    <name evidence="1" type="ORF">RM540_07660</name>
</gene>
<keyword evidence="2" id="KW-1185">Reference proteome</keyword>
<evidence type="ECO:0000313" key="2">
    <source>
        <dbReference type="Proteomes" id="UP001267426"/>
    </source>
</evidence>
<organism evidence="1 2">
    <name type="scientific">Rubrivirga litoralis</name>
    <dbReference type="NCBI Taxonomy" id="3075598"/>
    <lineage>
        <taxon>Bacteria</taxon>
        <taxon>Pseudomonadati</taxon>
        <taxon>Rhodothermota</taxon>
        <taxon>Rhodothermia</taxon>
        <taxon>Rhodothermales</taxon>
        <taxon>Rubricoccaceae</taxon>
        <taxon>Rubrivirga</taxon>
    </lineage>
</organism>
<reference evidence="1 2" key="1">
    <citation type="submission" date="2023-09" db="EMBL/GenBank/DDBJ databases">
        <authorList>
            <person name="Rey-Velasco X."/>
        </authorList>
    </citation>
    <scope>NUCLEOTIDE SEQUENCE [LARGE SCALE GENOMIC DNA]</scope>
    <source>
        <strain evidence="1 2">F394</strain>
    </source>
</reference>
<dbReference type="EMBL" id="JAVRHT010000014">
    <property type="protein sequence ID" value="MDT0631624.1"/>
    <property type="molecule type" value="Genomic_DNA"/>
</dbReference>
<dbReference type="RefSeq" id="WP_311662965.1">
    <property type="nucleotide sequence ID" value="NZ_JAVRHT010000014.1"/>
</dbReference>
<dbReference type="Proteomes" id="UP001267426">
    <property type="component" value="Unassembled WGS sequence"/>
</dbReference>